<accession>A0A0F9D093</accession>
<protein>
    <submittedName>
        <fullName evidence="1">Uncharacterized protein</fullName>
    </submittedName>
</protein>
<comment type="caution">
    <text evidence="1">The sequence shown here is derived from an EMBL/GenBank/DDBJ whole genome shotgun (WGS) entry which is preliminary data.</text>
</comment>
<organism evidence="1">
    <name type="scientific">marine sediment metagenome</name>
    <dbReference type="NCBI Taxonomy" id="412755"/>
    <lineage>
        <taxon>unclassified sequences</taxon>
        <taxon>metagenomes</taxon>
        <taxon>ecological metagenomes</taxon>
    </lineage>
</organism>
<proteinExistence type="predicted"/>
<evidence type="ECO:0000313" key="1">
    <source>
        <dbReference type="EMBL" id="KKL55093.1"/>
    </source>
</evidence>
<name>A0A0F9D093_9ZZZZ</name>
<reference evidence="1" key="1">
    <citation type="journal article" date="2015" name="Nature">
        <title>Complex archaea that bridge the gap between prokaryotes and eukaryotes.</title>
        <authorList>
            <person name="Spang A."/>
            <person name="Saw J.H."/>
            <person name="Jorgensen S.L."/>
            <person name="Zaremba-Niedzwiedzka K."/>
            <person name="Martijn J."/>
            <person name="Lind A.E."/>
            <person name="van Eijk R."/>
            <person name="Schleper C."/>
            <person name="Guy L."/>
            <person name="Ettema T.J."/>
        </authorList>
    </citation>
    <scope>NUCLEOTIDE SEQUENCE</scope>
</reference>
<dbReference type="EMBL" id="LAZR01030963">
    <property type="protein sequence ID" value="KKL55093.1"/>
    <property type="molecule type" value="Genomic_DNA"/>
</dbReference>
<feature type="non-terminal residue" evidence="1">
    <location>
        <position position="1"/>
    </location>
</feature>
<sequence>GIEEALCALLFNVMGALHVILTWKQRPAFTEYTPGGPDDPTITHRD</sequence>
<gene>
    <name evidence="1" type="ORF">LCGC14_2258820</name>
</gene>
<dbReference type="AlphaFoldDB" id="A0A0F9D093"/>